<name>A0A8J5Z698_9ROSI</name>
<keyword evidence="2" id="KW-0677">Repeat</keyword>
<dbReference type="EMBL" id="JAHUZN010000006">
    <property type="protein sequence ID" value="KAG8491727.1"/>
    <property type="molecule type" value="Genomic_DNA"/>
</dbReference>
<keyword evidence="5" id="KW-1185">Reference proteome</keyword>
<comment type="caution">
    <text evidence="4">The sequence shown here is derived from an EMBL/GenBank/DDBJ whole genome shotgun (WGS) entry which is preliminary data.</text>
</comment>
<feature type="repeat" description="PPR" evidence="3">
    <location>
        <begin position="221"/>
        <end position="255"/>
    </location>
</feature>
<evidence type="ECO:0008006" key="6">
    <source>
        <dbReference type="Google" id="ProtNLM"/>
    </source>
</evidence>
<comment type="similarity">
    <text evidence="1">Belongs to the PPR family. P subfamily.</text>
</comment>
<evidence type="ECO:0000256" key="3">
    <source>
        <dbReference type="PROSITE-ProRule" id="PRU00708"/>
    </source>
</evidence>
<dbReference type="GO" id="GO:0003729">
    <property type="term" value="F:mRNA binding"/>
    <property type="evidence" value="ECO:0007669"/>
    <property type="project" value="TreeGrafter"/>
</dbReference>
<dbReference type="PANTHER" id="PTHR47933">
    <property type="entry name" value="PENTATRICOPEPTIDE REPEAT-CONTAINING PROTEIN 1, MITOCHONDRIAL"/>
    <property type="match status" value="1"/>
</dbReference>
<dbReference type="Proteomes" id="UP000701853">
    <property type="component" value="Chromosome 6"/>
</dbReference>
<feature type="repeat" description="PPR" evidence="3">
    <location>
        <begin position="361"/>
        <end position="395"/>
    </location>
</feature>
<reference evidence="4 5" key="1">
    <citation type="journal article" date="2021" name="bioRxiv">
        <title>The Gossypium anomalum genome as a resource for cotton improvement and evolutionary analysis of hybrid incompatibility.</title>
        <authorList>
            <person name="Grover C.E."/>
            <person name="Yuan D."/>
            <person name="Arick M.A."/>
            <person name="Miller E.R."/>
            <person name="Hu G."/>
            <person name="Peterson D.G."/>
            <person name="Wendel J.F."/>
            <person name="Udall J.A."/>
        </authorList>
    </citation>
    <scope>NUCLEOTIDE SEQUENCE [LARGE SCALE GENOMIC DNA]</scope>
    <source>
        <strain evidence="4">JFW-Udall</strain>
        <tissue evidence="4">Leaf</tissue>
    </source>
</reference>
<feature type="repeat" description="PPR" evidence="3">
    <location>
        <begin position="396"/>
        <end position="430"/>
    </location>
</feature>
<dbReference type="Pfam" id="PF01535">
    <property type="entry name" value="PPR"/>
    <property type="match status" value="4"/>
</dbReference>
<evidence type="ECO:0000313" key="5">
    <source>
        <dbReference type="Proteomes" id="UP000701853"/>
    </source>
</evidence>
<dbReference type="NCBIfam" id="TIGR00756">
    <property type="entry name" value="PPR"/>
    <property type="match status" value="5"/>
</dbReference>
<protein>
    <recommendedName>
        <fullName evidence="6">Pentatricopeptide repeat-containing protein</fullName>
    </recommendedName>
</protein>
<dbReference type="PROSITE" id="PS51375">
    <property type="entry name" value="PPR"/>
    <property type="match status" value="6"/>
</dbReference>
<proteinExistence type="inferred from homology"/>
<dbReference type="InterPro" id="IPR002885">
    <property type="entry name" value="PPR_rpt"/>
</dbReference>
<dbReference type="InterPro" id="IPR011990">
    <property type="entry name" value="TPR-like_helical_dom_sf"/>
</dbReference>
<dbReference type="InterPro" id="IPR051240">
    <property type="entry name" value="Mito_RNA-Proc/Resp"/>
</dbReference>
<gene>
    <name evidence="4" type="ORF">CXB51_015117</name>
</gene>
<dbReference type="AlphaFoldDB" id="A0A8J5Z698"/>
<dbReference type="Pfam" id="PF13041">
    <property type="entry name" value="PPR_2"/>
    <property type="match status" value="2"/>
</dbReference>
<accession>A0A8J5Z698</accession>
<feature type="repeat" description="PPR" evidence="3">
    <location>
        <begin position="256"/>
        <end position="290"/>
    </location>
</feature>
<organism evidence="4 5">
    <name type="scientific">Gossypium anomalum</name>
    <dbReference type="NCBI Taxonomy" id="47600"/>
    <lineage>
        <taxon>Eukaryota</taxon>
        <taxon>Viridiplantae</taxon>
        <taxon>Streptophyta</taxon>
        <taxon>Embryophyta</taxon>
        <taxon>Tracheophyta</taxon>
        <taxon>Spermatophyta</taxon>
        <taxon>Magnoliopsida</taxon>
        <taxon>eudicotyledons</taxon>
        <taxon>Gunneridae</taxon>
        <taxon>Pentapetalae</taxon>
        <taxon>rosids</taxon>
        <taxon>malvids</taxon>
        <taxon>Malvales</taxon>
        <taxon>Malvaceae</taxon>
        <taxon>Malvoideae</taxon>
        <taxon>Gossypium</taxon>
    </lineage>
</organism>
<evidence type="ECO:0000256" key="2">
    <source>
        <dbReference type="ARBA" id="ARBA00022737"/>
    </source>
</evidence>
<dbReference type="OrthoDB" id="185373at2759"/>
<feature type="repeat" description="PPR" evidence="3">
    <location>
        <begin position="431"/>
        <end position="465"/>
    </location>
</feature>
<dbReference type="PANTHER" id="PTHR47933:SF29">
    <property type="entry name" value="OS03G0208600 PROTEIN"/>
    <property type="match status" value="1"/>
</dbReference>
<sequence length="572" mass="65330">MKLQRRLFLHSIHRLQKLFFSAPSWPMPSSSPSSTSISPHPVPTRTKISIVSSFLKNSAISSLDSPLDQTGVDPDTSLISSPNLLHDLFLRAEKKPGLESSATLFDSMINILGKAREFEKAWNLVLDEIGDGKKVSTLVSINTFVILIRRYARAVQILSGMPHPAIRTYEFACSLDQIYHSDLKTEVFEIMLDCLCKEGYVRLASEYFTRKMESDLCWFPSIKVYNILLNGWFHSRNLEYAERFWLDMKKAGVSPSVVTYGILVEGYCMMHCVDRAMELVDEMKVVGLKLNSQVYKPIINALGEAGRLKEALGMMEKVLLCESGPDISMYNSLVKGYCKAGDVIGASKILKMMISRGFIPTTTAYNYFFRYFSQLGKIEEAMNLYTKMIRSGHTLDQLTYHLLLKMLCEEERLDLAIQVSKEMRLRGYNRDFATSTLLIHFLCKMQRFEDAFAEFEEMIQRGMVPQYNTFRRINDELKKNGMTEMARKLCDMMSSISSSKQLPNTYVGDKDSSRARRKSIIRKAEAMADMLKTSKDPRELVKHRTLSENAVSRAGRLIENIKKRANDTSLNR</sequence>
<feature type="repeat" description="PPR" evidence="3">
    <location>
        <begin position="326"/>
        <end position="360"/>
    </location>
</feature>
<evidence type="ECO:0000313" key="4">
    <source>
        <dbReference type="EMBL" id="KAG8491727.1"/>
    </source>
</evidence>
<dbReference type="Gene3D" id="1.25.40.10">
    <property type="entry name" value="Tetratricopeptide repeat domain"/>
    <property type="match status" value="2"/>
</dbReference>
<dbReference type="SUPFAM" id="SSF81901">
    <property type="entry name" value="HCP-like"/>
    <property type="match status" value="1"/>
</dbReference>
<evidence type="ECO:0000256" key="1">
    <source>
        <dbReference type="ARBA" id="ARBA00007626"/>
    </source>
</evidence>